<evidence type="ECO:0000313" key="2">
    <source>
        <dbReference type="EMBL" id="PYD65274.1"/>
    </source>
</evidence>
<protein>
    <submittedName>
        <fullName evidence="1">Uncharacterized protein</fullName>
    </submittedName>
</protein>
<dbReference type="EMBL" id="NIRT01000036">
    <property type="protein sequence ID" value="PYD65274.1"/>
    <property type="molecule type" value="Genomic_DNA"/>
</dbReference>
<name>A0A9N7H0L7_9PROT</name>
<proteinExistence type="predicted"/>
<evidence type="ECO:0000313" key="1">
    <source>
        <dbReference type="EMBL" id="AQU87389.1"/>
    </source>
</evidence>
<gene>
    <name evidence="1" type="ORF">B0W47_07780</name>
    <name evidence="2" type="ORF">CDI09_14540</name>
</gene>
<sequence length="106" mass="11626">MRLCDLELAEKMRERYRKAVKAFEEAAEYPNGFFTIGSHFHHAPDIAKLSGAELTPLLGRQAAEIAIELIGLGINMDNEVSEHLVPYVMAARDAAVEAAKGGSKEQ</sequence>
<dbReference type="OrthoDB" id="9921910at2"/>
<accession>A0A9N7H0L7</accession>
<dbReference type="RefSeq" id="WP_078525159.1">
    <property type="nucleotide sequence ID" value="NZ_CP019875.1"/>
</dbReference>
<keyword evidence="4" id="KW-1185">Reference proteome</keyword>
<dbReference type="EMBL" id="CP019875">
    <property type="protein sequence ID" value="AQU87389.1"/>
    <property type="molecule type" value="Genomic_DNA"/>
</dbReference>
<evidence type="ECO:0000313" key="3">
    <source>
        <dbReference type="Proteomes" id="UP000189683"/>
    </source>
</evidence>
<dbReference type="Proteomes" id="UP000247512">
    <property type="component" value="Unassembled WGS sequence"/>
</dbReference>
<reference evidence="3" key="1">
    <citation type="submission" date="2017-02" db="EMBL/GenBank/DDBJ databases">
        <title>zhang.</title>
        <authorList>
            <person name="Zhang H."/>
        </authorList>
    </citation>
    <scope>NUCLEOTIDE SEQUENCE [LARGE SCALE GENOMIC DNA]</scope>
    <source>
        <strain evidence="3">RZS01</strain>
    </source>
</reference>
<dbReference type="Proteomes" id="UP000189683">
    <property type="component" value="Chromosome"/>
</dbReference>
<reference evidence="1" key="2">
    <citation type="submission" date="2017-02" db="EMBL/GenBank/DDBJ databases">
        <authorList>
            <person name="Zhang H."/>
        </authorList>
    </citation>
    <scope>NUCLEOTIDE SEQUENCE</scope>
    <source>
        <strain evidence="1">RZS01</strain>
    </source>
</reference>
<reference evidence="2 4" key="3">
    <citation type="submission" date="2017-06" db="EMBL/GenBank/DDBJ databases">
        <title>A draft genome sequence of Komagataeibacter nataicola LMG 1536.</title>
        <authorList>
            <person name="Skraban J."/>
            <person name="Cleenwerck I."/>
            <person name="Vandamme P."/>
            <person name="Trcek J."/>
        </authorList>
    </citation>
    <scope>NUCLEOTIDE SEQUENCE [LARGE SCALE GENOMIC DNA]</scope>
    <source>
        <strain evidence="2 4">LMG 1536</strain>
    </source>
</reference>
<evidence type="ECO:0000313" key="4">
    <source>
        <dbReference type="Proteomes" id="UP000247512"/>
    </source>
</evidence>
<dbReference type="AlphaFoldDB" id="A0A9N7H0L7"/>
<dbReference type="KEGG" id="kna:B0W47_07780"/>
<organism evidence="1 3">
    <name type="scientific">Komagataeibacter nataicola</name>
    <dbReference type="NCBI Taxonomy" id="265960"/>
    <lineage>
        <taxon>Bacteria</taxon>
        <taxon>Pseudomonadati</taxon>
        <taxon>Pseudomonadota</taxon>
        <taxon>Alphaproteobacteria</taxon>
        <taxon>Acetobacterales</taxon>
        <taxon>Acetobacteraceae</taxon>
        <taxon>Komagataeibacter</taxon>
    </lineage>
</organism>